<keyword evidence="1" id="KW-0812">Transmembrane</keyword>
<keyword evidence="1" id="KW-0472">Membrane</keyword>
<dbReference type="RefSeq" id="YP_010359610.1">
    <property type="nucleotide sequence ID" value="NC_062775.1"/>
</dbReference>
<dbReference type="EMBL" id="MZ130485">
    <property type="protein sequence ID" value="QWM90038.1"/>
    <property type="molecule type" value="Genomic_DNA"/>
</dbReference>
<dbReference type="KEGG" id="vg:75691938"/>
<feature type="transmembrane region" description="Helical" evidence="1">
    <location>
        <begin position="21"/>
        <end position="44"/>
    </location>
</feature>
<accession>A0AAE7RZD9</accession>
<dbReference type="Proteomes" id="UP000827799">
    <property type="component" value="Segment"/>
</dbReference>
<reference evidence="2 3" key="1">
    <citation type="submission" date="2021-04" db="EMBL/GenBank/DDBJ databases">
        <authorList>
            <person name="Shkoporov A.N."/>
            <person name="Stockdale S.R."/>
            <person name="Guerin E."/>
            <person name="Ross R.P."/>
            <person name="Hill C."/>
        </authorList>
    </citation>
    <scope>NUCLEOTIDE SEQUENCE [LARGE SCALE GENOMIC DNA]</scope>
    <source>
        <strain evidence="3">cr18_1</strain>
    </source>
</reference>
<dbReference type="GeneID" id="75691938"/>
<proteinExistence type="predicted"/>
<evidence type="ECO:0000256" key="1">
    <source>
        <dbReference type="SAM" id="Phobius"/>
    </source>
</evidence>
<evidence type="ECO:0000313" key="3">
    <source>
        <dbReference type="Proteomes" id="UP000827799"/>
    </source>
</evidence>
<protein>
    <submittedName>
        <fullName evidence="2">Uncharacterized protein</fullName>
    </submittedName>
</protein>
<name>A0AAE7RZD9_9CAUD</name>
<keyword evidence="1" id="KW-1133">Transmembrane helix</keyword>
<gene>
    <name evidence="2" type="primary">gp_22681</name>
</gene>
<sequence length="84" mass="9367">MKVLNDFISRIGSDKILHYLVGAWLIALAQPYGALCMGMVFTVFLILSLYKEYRLDTEPDLVDVAYYVGGSLTSAISYIISLLI</sequence>
<organism evidence="2 3">
    <name type="scientific">uncultured phage cr18_1</name>
    <dbReference type="NCBI Taxonomy" id="2986407"/>
    <lineage>
        <taxon>Viruses</taxon>
        <taxon>Duplodnaviria</taxon>
        <taxon>Heunggongvirae</taxon>
        <taxon>Uroviricota</taxon>
        <taxon>Caudoviricetes</taxon>
        <taxon>Crassvirales</taxon>
        <taxon>Steigviridae</taxon>
        <taxon>Asinivirinae</taxon>
        <taxon>Lebriduvirus</taxon>
        <taxon>Lebriduvirus gastrointestinalis</taxon>
    </lineage>
</organism>
<keyword evidence="3" id="KW-1185">Reference proteome</keyword>
<evidence type="ECO:0000313" key="2">
    <source>
        <dbReference type="EMBL" id="QWM90038.1"/>
    </source>
</evidence>
<feature type="transmembrane region" description="Helical" evidence="1">
    <location>
        <begin position="64"/>
        <end position="83"/>
    </location>
</feature>